<keyword evidence="3" id="KW-1185">Reference proteome</keyword>
<dbReference type="EMBL" id="PJMY01000003">
    <property type="protein sequence ID" value="PKV94485.1"/>
    <property type="molecule type" value="Genomic_DNA"/>
</dbReference>
<evidence type="ECO:0000313" key="3">
    <source>
        <dbReference type="Proteomes" id="UP000233750"/>
    </source>
</evidence>
<dbReference type="RefSeq" id="WP_101437902.1">
    <property type="nucleotide sequence ID" value="NZ_PJMY01000003.1"/>
</dbReference>
<dbReference type="GO" id="GO:0016747">
    <property type="term" value="F:acyltransferase activity, transferring groups other than amino-acyl groups"/>
    <property type="evidence" value="ECO:0007669"/>
    <property type="project" value="InterPro"/>
</dbReference>
<dbReference type="InterPro" id="IPR016181">
    <property type="entry name" value="Acyl_CoA_acyltransferase"/>
</dbReference>
<accession>A0A2N3WKV5</accession>
<organism evidence="2 3">
    <name type="scientific">Amycolatopsis echigonensis</name>
    <dbReference type="NCBI Taxonomy" id="2576905"/>
    <lineage>
        <taxon>Bacteria</taxon>
        <taxon>Bacillati</taxon>
        <taxon>Actinomycetota</taxon>
        <taxon>Actinomycetes</taxon>
        <taxon>Pseudonocardiales</taxon>
        <taxon>Pseudonocardiaceae</taxon>
        <taxon>Amycolatopsis</taxon>
    </lineage>
</organism>
<dbReference type="PROSITE" id="PS51186">
    <property type="entry name" value="GNAT"/>
    <property type="match status" value="1"/>
</dbReference>
<dbReference type="PANTHER" id="PTHR39173:SF1">
    <property type="entry name" value="ACETYLTRANSFERASE"/>
    <property type="match status" value="1"/>
</dbReference>
<dbReference type="PANTHER" id="PTHR39173">
    <property type="entry name" value="ACETYLTRANSFERASE"/>
    <property type="match status" value="1"/>
</dbReference>
<dbReference type="Proteomes" id="UP000233750">
    <property type="component" value="Unassembled WGS sequence"/>
</dbReference>
<dbReference type="Gene3D" id="3.40.630.30">
    <property type="match status" value="1"/>
</dbReference>
<dbReference type="InterPro" id="IPR000182">
    <property type="entry name" value="GNAT_dom"/>
</dbReference>
<comment type="caution">
    <text evidence="2">The sequence shown here is derived from an EMBL/GenBank/DDBJ whole genome shotgun (WGS) entry which is preliminary data.</text>
</comment>
<dbReference type="CDD" id="cd04301">
    <property type="entry name" value="NAT_SF"/>
    <property type="match status" value="1"/>
</dbReference>
<feature type="domain" description="N-acetyltransferase" evidence="1">
    <location>
        <begin position="1"/>
        <end position="162"/>
    </location>
</feature>
<protein>
    <submittedName>
        <fullName evidence="2">Acetyltransferase</fullName>
    </submittedName>
</protein>
<dbReference type="AlphaFoldDB" id="A0A2N3WKV5"/>
<reference evidence="2 3" key="1">
    <citation type="submission" date="2017-12" db="EMBL/GenBank/DDBJ databases">
        <title>Sequencing the genomes of 1000 Actinobacteria strains.</title>
        <authorList>
            <person name="Klenk H.-P."/>
        </authorList>
    </citation>
    <scope>NUCLEOTIDE SEQUENCE [LARGE SCALE GENOMIC DNA]</scope>
    <source>
        <strain evidence="2 3">DSM 45165</strain>
    </source>
</reference>
<sequence>MPELLAPTVRLHRAWLEAHTEWGPGSHEDGFGLSPSDEVVSPAGFAAWVACLPRCRAVCRWLVEDGQVLGGIALRTGPVEYVRWAGHLGFGIRPSARGRGLASWALSQTLAEARRLDLSRVLLVCAEENLASAKTIERAGGVLEGLRQTGHGPVRRYWIALEPLPS</sequence>
<dbReference type="SUPFAM" id="SSF55729">
    <property type="entry name" value="Acyl-CoA N-acyltransferases (Nat)"/>
    <property type="match status" value="1"/>
</dbReference>
<dbReference type="OrthoDB" id="9797989at2"/>
<dbReference type="Pfam" id="PF13302">
    <property type="entry name" value="Acetyltransf_3"/>
    <property type="match status" value="1"/>
</dbReference>
<evidence type="ECO:0000313" key="2">
    <source>
        <dbReference type="EMBL" id="PKV94485.1"/>
    </source>
</evidence>
<gene>
    <name evidence="2" type="ORF">ATK30_5364</name>
</gene>
<name>A0A2N3WKV5_9PSEU</name>
<evidence type="ECO:0000259" key="1">
    <source>
        <dbReference type="PROSITE" id="PS51186"/>
    </source>
</evidence>
<proteinExistence type="predicted"/>